<evidence type="ECO:0000313" key="1">
    <source>
        <dbReference type="EMBL" id="MBX70420.1"/>
    </source>
</evidence>
<name>A0A2P2QTS1_RHIMU</name>
<protein>
    <submittedName>
        <fullName evidence="1">Uncharacterized protein</fullName>
    </submittedName>
</protein>
<organism evidence="1">
    <name type="scientific">Rhizophora mucronata</name>
    <name type="common">Asiatic mangrove</name>
    <dbReference type="NCBI Taxonomy" id="61149"/>
    <lineage>
        <taxon>Eukaryota</taxon>
        <taxon>Viridiplantae</taxon>
        <taxon>Streptophyta</taxon>
        <taxon>Embryophyta</taxon>
        <taxon>Tracheophyta</taxon>
        <taxon>Spermatophyta</taxon>
        <taxon>Magnoliopsida</taxon>
        <taxon>eudicotyledons</taxon>
        <taxon>Gunneridae</taxon>
        <taxon>Pentapetalae</taxon>
        <taxon>rosids</taxon>
        <taxon>fabids</taxon>
        <taxon>Malpighiales</taxon>
        <taxon>Rhizophoraceae</taxon>
        <taxon>Rhizophora</taxon>
    </lineage>
</organism>
<dbReference type="AlphaFoldDB" id="A0A2P2QTS1"/>
<reference evidence="1" key="1">
    <citation type="submission" date="2018-02" db="EMBL/GenBank/DDBJ databases">
        <title>Rhizophora mucronata_Transcriptome.</title>
        <authorList>
            <person name="Meera S.P."/>
            <person name="Sreeshan A."/>
            <person name="Augustine A."/>
        </authorList>
    </citation>
    <scope>NUCLEOTIDE SEQUENCE</scope>
    <source>
        <tissue evidence="1">Leaf</tissue>
    </source>
</reference>
<accession>A0A2P2QTS1</accession>
<proteinExistence type="predicted"/>
<sequence>MKENQICILFKICWRLISRVGAHAAFAPRT</sequence>
<dbReference type="EMBL" id="GGEC01089936">
    <property type="protein sequence ID" value="MBX70420.1"/>
    <property type="molecule type" value="Transcribed_RNA"/>
</dbReference>